<dbReference type="EMBL" id="JNSL01000012">
    <property type="protein sequence ID" value="KGA21156.1"/>
    <property type="molecule type" value="Genomic_DNA"/>
</dbReference>
<evidence type="ECO:0000313" key="2">
    <source>
        <dbReference type="EMBL" id="KGA21156.1"/>
    </source>
</evidence>
<dbReference type="Pfam" id="PF11377">
    <property type="entry name" value="DUF3180"/>
    <property type="match status" value="1"/>
</dbReference>
<comment type="caution">
    <text evidence="2">The sequence shown here is derived from an EMBL/GenBank/DDBJ whole genome shotgun (WGS) entry which is preliminary data.</text>
</comment>
<keyword evidence="1" id="KW-1133">Transmembrane helix</keyword>
<dbReference type="AlphaFoldDB" id="A0A094R2I6"/>
<sequence>MKRTTAGIIVVLVVVAAVAGYLIELAIVANGGFAFAPPVSLPITLTAIAIVIVALAVPVRRRVTGKRKDRLDPFYAVRVAVLAKSS</sequence>
<keyword evidence="1" id="KW-0472">Membrane</keyword>
<reference evidence="2" key="1">
    <citation type="submission" date="2014-06" db="EMBL/GenBank/DDBJ databases">
        <title>Key roles for freshwater Actinobacteria revealed by deep metagenomic sequencing.</title>
        <authorList>
            <person name="Ghai R."/>
            <person name="Mizuno C.M."/>
            <person name="Picazo A."/>
            <person name="Camacho A."/>
            <person name="Rodriguez-Valera F."/>
        </authorList>
    </citation>
    <scope>NUCLEOTIDE SEQUENCE</scope>
</reference>
<proteinExistence type="predicted"/>
<accession>A0A094R2I6</accession>
<gene>
    <name evidence="2" type="ORF">GM51_3285</name>
</gene>
<organism evidence="2">
    <name type="scientific">freshwater metagenome</name>
    <dbReference type="NCBI Taxonomy" id="449393"/>
    <lineage>
        <taxon>unclassified sequences</taxon>
        <taxon>metagenomes</taxon>
        <taxon>ecological metagenomes</taxon>
    </lineage>
</organism>
<keyword evidence="1" id="KW-0812">Transmembrane</keyword>
<evidence type="ECO:0000256" key="1">
    <source>
        <dbReference type="SAM" id="Phobius"/>
    </source>
</evidence>
<feature type="non-terminal residue" evidence="2">
    <location>
        <position position="86"/>
    </location>
</feature>
<dbReference type="InterPro" id="IPR021517">
    <property type="entry name" value="DUF3180"/>
</dbReference>
<feature type="transmembrane region" description="Helical" evidence="1">
    <location>
        <begin position="39"/>
        <end position="59"/>
    </location>
</feature>
<feature type="transmembrane region" description="Helical" evidence="1">
    <location>
        <begin position="7"/>
        <end position="27"/>
    </location>
</feature>
<protein>
    <submittedName>
        <fullName evidence="2">Uncharacterized protein</fullName>
    </submittedName>
</protein>
<name>A0A094R2I6_9ZZZZ</name>